<feature type="transmembrane region" description="Helical" evidence="1">
    <location>
        <begin position="284"/>
        <end position="307"/>
    </location>
</feature>
<proteinExistence type="predicted"/>
<dbReference type="Proteomes" id="UP000673394">
    <property type="component" value="Unassembled WGS sequence"/>
</dbReference>
<evidence type="ECO:0000259" key="2">
    <source>
        <dbReference type="SMART" id="SM00387"/>
    </source>
</evidence>
<evidence type="ECO:0000313" key="3">
    <source>
        <dbReference type="EMBL" id="MBP3965540.1"/>
    </source>
</evidence>
<gene>
    <name evidence="3" type="ORF">I8J30_22765</name>
</gene>
<dbReference type="InterPro" id="IPR036890">
    <property type="entry name" value="HATPase_C_sf"/>
</dbReference>
<comment type="caution">
    <text evidence="3">The sequence shown here is derived from an EMBL/GenBank/DDBJ whole genome shotgun (WGS) entry which is preliminary data.</text>
</comment>
<keyword evidence="4" id="KW-1185">Reference proteome</keyword>
<feature type="domain" description="Histidine kinase/HSP90-like ATPase" evidence="2">
    <location>
        <begin position="467"/>
        <end position="584"/>
    </location>
</feature>
<dbReference type="Gene3D" id="3.30.565.10">
    <property type="entry name" value="Histidine kinase-like ATPase, C-terminal domain"/>
    <property type="match status" value="1"/>
</dbReference>
<organism evidence="3 4">
    <name type="scientific">Paenibacillus lignilyticus</name>
    <dbReference type="NCBI Taxonomy" id="1172615"/>
    <lineage>
        <taxon>Bacteria</taxon>
        <taxon>Bacillati</taxon>
        <taxon>Bacillota</taxon>
        <taxon>Bacilli</taxon>
        <taxon>Bacillales</taxon>
        <taxon>Paenibacillaceae</taxon>
        <taxon>Paenibacillus</taxon>
    </lineage>
</organism>
<dbReference type="GO" id="GO:0016301">
    <property type="term" value="F:kinase activity"/>
    <property type="evidence" value="ECO:0007669"/>
    <property type="project" value="UniProtKB-KW"/>
</dbReference>
<evidence type="ECO:0000256" key="1">
    <source>
        <dbReference type="SAM" id="Phobius"/>
    </source>
</evidence>
<sequence>MNVLRKLPIRGQMFLIATLTMGLIIAILLFNYSRSAAFLTKNNEVYTNDMFSQIEQTILSNYDVVKWLTYNVAYNKSIQDYLLDEDPLSKLQRYPTLKNLFINLSTVKPGILDFLIIGKNGETFSLQGSTLNQINVTMPKKADSYFSAIQTCKNIGIERYCFAVGTNIFSSDIHNRYTNEIGQIVLLIDATTLTGGYDIKSLQPGTSVYLLDRNNTIFMSNVRHKIGQPFSFPSNGLESGLVELDGELQHIQVKELPQIGGKFVRLIPDDVFFKDIRKLRKQTIIALTVGILLLLIPFFLILNNMILPLRKLYHYMRIHHKEDLNKRVDLQGSAEAEVIGIRYNQMLSDVQDLTGQLVDSNDRLLKSEIEKKRAEFDFLKSQVNPHFLYNTLDTIRGLASERGVPEIREMTGALSRIFRYSIKGQDTVSLSDEIRIAEAYMNIQMIRFSHRFAFKYEIPESLKGTIVPKMILQPLVENAVFHGLEPRYEQGTLTITAHYDLNSGHDLILTVSDDGIGMSKDKLAGLKSQLHARNRGTDSGKEAGVGLLNVHHRLQFQYEHDYGLDIWSQENQGTVVTIRIPIQMEGRADHV</sequence>
<dbReference type="RefSeq" id="WP_210662045.1">
    <property type="nucleotide sequence ID" value="NZ_JAGKSP010000011.1"/>
</dbReference>
<dbReference type="Pfam" id="PF02518">
    <property type="entry name" value="HATPase_c"/>
    <property type="match status" value="1"/>
</dbReference>
<dbReference type="SUPFAM" id="SSF55874">
    <property type="entry name" value="ATPase domain of HSP90 chaperone/DNA topoisomerase II/histidine kinase"/>
    <property type="match status" value="1"/>
</dbReference>
<dbReference type="InterPro" id="IPR010559">
    <property type="entry name" value="Sig_transdc_His_kin_internal"/>
</dbReference>
<reference evidence="3 4" key="1">
    <citation type="submission" date="2021-04" db="EMBL/GenBank/DDBJ databases">
        <title>Paenibacillus sp. DLE-14 whole genome sequence.</title>
        <authorList>
            <person name="Ham Y.J."/>
        </authorList>
    </citation>
    <scope>NUCLEOTIDE SEQUENCE [LARGE SCALE GENOMIC DNA]</scope>
    <source>
        <strain evidence="3 4">DLE-14</strain>
    </source>
</reference>
<dbReference type="InterPro" id="IPR050640">
    <property type="entry name" value="Bact_2-comp_sensor_kinase"/>
</dbReference>
<keyword evidence="1" id="KW-0472">Membrane</keyword>
<keyword evidence="3" id="KW-0808">Transferase</keyword>
<keyword evidence="1" id="KW-0812">Transmembrane</keyword>
<keyword evidence="3" id="KW-0418">Kinase</keyword>
<dbReference type="PANTHER" id="PTHR34220:SF7">
    <property type="entry name" value="SENSOR HISTIDINE KINASE YPDA"/>
    <property type="match status" value="1"/>
</dbReference>
<dbReference type="Pfam" id="PF06580">
    <property type="entry name" value="His_kinase"/>
    <property type="match status" value="1"/>
</dbReference>
<dbReference type="Gene3D" id="6.10.340.10">
    <property type="match status" value="1"/>
</dbReference>
<keyword evidence="1" id="KW-1133">Transmembrane helix</keyword>
<accession>A0ABS5CI65</accession>
<dbReference type="PANTHER" id="PTHR34220">
    <property type="entry name" value="SENSOR HISTIDINE KINASE YPDA"/>
    <property type="match status" value="1"/>
</dbReference>
<dbReference type="EMBL" id="JAGKSP010000011">
    <property type="protein sequence ID" value="MBP3965540.1"/>
    <property type="molecule type" value="Genomic_DNA"/>
</dbReference>
<protein>
    <submittedName>
        <fullName evidence="3">Sensor histidine kinase</fullName>
    </submittedName>
</protein>
<name>A0ABS5CI65_9BACL</name>
<dbReference type="InterPro" id="IPR003594">
    <property type="entry name" value="HATPase_dom"/>
</dbReference>
<dbReference type="SMART" id="SM00387">
    <property type="entry name" value="HATPase_c"/>
    <property type="match status" value="1"/>
</dbReference>
<feature type="transmembrane region" description="Helical" evidence="1">
    <location>
        <begin position="12"/>
        <end position="32"/>
    </location>
</feature>
<evidence type="ECO:0000313" key="4">
    <source>
        <dbReference type="Proteomes" id="UP000673394"/>
    </source>
</evidence>